<feature type="region of interest" description="Disordered" evidence="1">
    <location>
        <begin position="1"/>
        <end position="31"/>
    </location>
</feature>
<comment type="caution">
    <text evidence="2">The sequence shown here is derived from an EMBL/GenBank/DDBJ whole genome shotgun (WGS) entry which is preliminary data.</text>
</comment>
<evidence type="ECO:0000313" key="3">
    <source>
        <dbReference type="Proteomes" id="UP000034182"/>
    </source>
</evidence>
<name>A0A0G2E3M7_9PEZI</name>
<reference evidence="2 3" key="1">
    <citation type="submission" date="2015-03" db="EMBL/GenBank/DDBJ databases">
        <authorList>
            <person name="Morales-Cruz A."/>
            <person name="Amrine K.C."/>
            <person name="Cantu D."/>
        </authorList>
    </citation>
    <scope>NUCLEOTIDE SEQUENCE [LARGE SCALE GENOMIC DNA]</scope>
    <source>
        <strain evidence="2">DS831</strain>
    </source>
</reference>
<dbReference type="Proteomes" id="UP000034182">
    <property type="component" value="Unassembled WGS sequence"/>
</dbReference>
<feature type="compositionally biased region" description="Polar residues" evidence="1">
    <location>
        <begin position="1"/>
        <end position="16"/>
    </location>
</feature>
<evidence type="ECO:0000256" key="1">
    <source>
        <dbReference type="SAM" id="MobiDB-lite"/>
    </source>
</evidence>
<dbReference type="EMBL" id="LAQI01000161">
    <property type="protein sequence ID" value="KKY16936.1"/>
    <property type="molecule type" value="Genomic_DNA"/>
</dbReference>
<proteinExistence type="predicted"/>
<reference evidence="2 3" key="2">
    <citation type="submission" date="2015-05" db="EMBL/GenBank/DDBJ databases">
        <title>Distinctive expansion of gene families associated with plant cell wall degradation and secondary metabolism in the genomes of grapevine trunk pathogens.</title>
        <authorList>
            <person name="Lawrence D.P."/>
            <person name="Travadon R."/>
            <person name="Rolshausen P.E."/>
            <person name="Baumgartner K."/>
        </authorList>
    </citation>
    <scope>NUCLEOTIDE SEQUENCE [LARGE SCALE GENOMIC DNA]</scope>
    <source>
        <strain evidence="2">DS831</strain>
    </source>
</reference>
<dbReference type="AlphaFoldDB" id="A0A0G2E3M7"/>
<evidence type="ECO:0000313" key="2">
    <source>
        <dbReference type="EMBL" id="KKY16936.1"/>
    </source>
</evidence>
<organism evidence="2 3">
    <name type="scientific">Diplodia seriata</name>
    <dbReference type="NCBI Taxonomy" id="420778"/>
    <lineage>
        <taxon>Eukaryota</taxon>
        <taxon>Fungi</taxon>
        <taxon>Dikarya</taxon>
        <taxon>Ascomycota</taxon>
        <taxon>Pezizomycotina</taxon>
        <taxon>Dothideomycetes</taxon>
        <taxon>Dothideomycetes incertae sedis</taxon>
        <taxon>Botryosphaeriales</taxon>
        <taxon>Botryosphaeriaceae</taxon>
        <taxon>Diplodia</taxon>
    </lineage>
</organism>
<protein>
    <submittedName>
        <fullName evidence="2">Putative peptidase cysteine serine trypsin-like protein</fullName>
    </submittedName>
</protein>
<accession>A0A0G2E3M7</accession>
<gene>
    <name evidence="2" type="ORF">UCDDS831_g06669</name>
</gene>
<sequence>MSNPWRPSGGESSSAHPESPKNRRKAAKSDEDVKVDIVEARFRTGWPKLDTTGKYDGNIHVEIVEFGSDTPRIFPIHADDDILDTWRNLGESVVSGLARYQVHWKLLSLVKLSCRPYGANAGPPTTTMLIEAWDPDADDWELKILPGLKGLIKNSAIENVEIWQAQGHSSDGGGKLNVANLPERTWWETPLRIGDGLGPQDIPSTGTLGGFVRIEDPVKKVESICILTNCHVVMPCPGLTEQMTPNPPETALKALNITETPLSHIVMSPSYPDLKEKIELLELDIQGTKEEAYGPLPPGALPPLAERAQWGDKKAIRALQVSKEIIDRLEAQSKTTDVMKVGRATGWTQGEINHAEAWMNLTRSSNGITWEKEYGTVVECMRVENPRGPLDPFSIGDDSGSMVVDTRDGACVGLVFGGNEGGTYALMTPIEDVFSSIEKVTGCRIVMPRLVA</sequence>